<dbReference type="InterPro" id="IPR053158">
    <property type="entry name" value="CapK_Type1_Caps_Biosynth"/>
</dbReference>
<dbReference type="PANTHER" id="PTHR36932">
    <property type="entry name" value="CAPSULAR POLYSACCHARIDE BIOSYNTHESIS PROTEIN"/>
    <property type="match status" value="1"/>
</dbReference>
<dbReference type="PANTHER" id="PTHR36932:SF1">
    <property type="entry name" value="CAPSULAR POLYSACCHARIDE BIOSYNTHESIS PROTEIN"/>
    <property type="match status" value="1"/>
</dbReference>
<name>A0A418NRY8_9SPHN</name>
<evidence type="ECO:0000313" key="1">
    <source>
        <dbReference type="EMBL" id="RIV85826.1"/>
    </source>
</evidence>
<dbReference type="OrthoDB" id="580775at2"/>
<dbReference type="RefSeq" id="WP_119587016.1">
    <property type="nucleotide sequence ID" value="NZ_CAWODQ010000024.1"/>
</dbReference>
<dbReference type="SUPFAM" id="SSF56801">
    <property type="entry name" value="Acetyl-CoA synthetase-like"/>
    <property type="match status" value="1"/>
</dbReference>
<dbReference type="InterPro" id="IPR042099">
    <property type="entry name" value="ANL_N_sf"/>
</dbReference>
<dbReference type="Gene3D" id="3.40.50.12780">
    <property type="entry name" value="N-terminal domain of ligase-like"/>
    <property type="match status" value="1"/>
</dbReference>
<protein>
    <submittedName>
        <fullName evidence="1">Cell division protein FtsA</fullName>
    </submittedName>
</protein>
<dbReference type="EMBL" id="QXFL01000004">
    <property type="protein sequence ID" value="RIV85826.1"/>
    <property type="molecule type" value="Genomic_DNA"/>
</dbReference>
<keyword evidence="1" id="KW-0132">Cell division</keyword>
<dbReference type="AlphaFoldDB" id="A0A418NRY8"/>
<gene>
    <name evidence="1" type="ORF">D2V07_10915</name>
</gene>
<reference evidence="1 2" key="1">
    <citation type="submission" date="2018-08" db="EMBL/GenBank/DDBJ databases">
        <title>Erythrobacter zhengii sp.nov., a bacterium isolated from deep-sea sediment.</title>
        <authorList>
            <person name="Fang C."/>
            <person name="Wu Y.-H."/>
            <person name="Sun C."/>
            <person name="Wang H."/>
            <person name="Cheng H."/>
            <person name="Meng F.-X."/>
            <person name="Wang C.-S."/>
            <person name="Xu X.-W."/>
        </authorList>
    </citation>
    <scope>NUCLEOTIDE SEQUENCE [LARGE SCALE GENOMIC DNA]</scope>
    <source>
        <strain evidence="1 2">V18</strain>
    </source>
</reference>
<organism evidence="1 2">
    <name type="scientific">Aurantiacibacter zhengii</name>
    <dbReference type="NCBI Taxonomy" id="2307003"/>
    <lineage>
        <taxon>Bacteria</taxon>
        <taxon>Pseudomonadati</taxon>
        <taxon>Pseudomonadota</taxon>
        <taxon>Alphaproteobacteria</taxon>
        <taxon>Sphingomonadales</taxon>
        <taxon>Erythrobacteraceae</taxon>
        <taxon>Aurantiacibacter</taxon>
    </lineage>
</organism>
<accession>A0A418NRY8</accession>
<sequence>MLAMQVDVVRSWWRTRRAMRMSAGGLAAHRERQWRELQSSLARTPAIAQYPGKLLCEYPITEICDLRTDYGLWNSLGLTDADLREMADVAERGEDTGDIVAGWSTGSGGGTRGLFVANARERADYLGQSLARLLPPAALFRRQRIALHLRAGSALYSDVESGRMAFRHVSLDQSSAEALGEIEAYAPTVLIAPPHRLIDFARQGADLPSLRHLFTGSEAISAAETDFVTNVLGLRPRSIWQATEGFLGAECAGGRLHLNDHALAIELEPVCGTSAFRPIITDLRRRSQPVVRLRGDDLVELADDGPCACGYAGRVIRPIAGRAGDLWRLGDITLTPRQVVEAVENVLGARWNWQACASPHEAILRVTPDAPAEDAARAQQALARLAPVHVRVEHTLPAWTGPKRRKVVWTHPST</sequence>
<dbReference type="GO" id="GO:0051301">
    <property type="term" value="P:cell division"/>
    <property type="evidence" value="ECO:0007669"/>
    <property type="project" value="UniProtKB-KW"/>
</dbReference>
<dbReference type="Proteomes" id="UP000286576">
    <property type="component" value="Unassembled WGS sequence"/>
</dbReference>
<evidence type="ECO:0000313" key="2">
    <source>
        <dbReference type="Proteomes" id="UP000286576"/>
    </source>
</evidence>
<keyword evidence="2" id="KW-1185">Reference proteome</keyword>
<proteinExistence type="predicted"/>
<keyword evidence="1" id="KW-0131">Cell cycle</keyword>
<comment type="caution">
    <text evidence="1">The sequence shown here is derived from an EMBL/GenBank/DDBJ whole genome shotgun (WGS) entry which is preliminary data.</text>
</comment>